<organism evidence="1 2">
    <name type="scientific">Desemzia incerta</name>
    <dbReference type="NCBI Taxonomy" id="82801"/>
    <lineage>
        <taxon>Bacteria</taxon>
        <taxon>Bacillati</taxon>
        <taxon>Bacillota</taxon>
        <taxon>Bacilli</taxon>
        <taxon>Lactobacillales</taxon>
        <taxon>Carnobacteriaceae</taxon>
        <taxon>Desemzia</taxon>
    </lineage>
</organism>
<dbReference type="EMBL" id="FOXW01000001">
    <property type="protein sequence ID" value="SFQ04178.1"/>
    <property type="molecule type" value="Genomic_DNA"/>
</dbReference>
<gene>
    <name evidence="1" type="ORF">SAMN04488506_0431</name>
</gene>
<evidence type="ECO:0000313" key="2">
    <source>
        <dbReference type="Proteomes" id="UP000199136"/>
    </source>
</evidence>
<keyword evidence="2" id="KW-1185">Reference proteome</keyword>
<sequence length="73" mass="8256">MILLNAPIQQDKIIDTLSNYSENGVSYKFIKKAGMKLYFETTAENEEEAAQLAKKIIKSTDYGSVLYFQATVE</sequence>
<evidence type="ECO:0000313" key="1">
    <source>
        <dbReference type="EMBL" id="SFQ04178.1"/>
    </source>
</evidence>
<proteinExistence type="predicted"/>
<dbReference type="RefSeq" id="WP_092479496.1">
    <property type="nucleotide sequence ID" value="NZ_CP126128.1"/>
</dbReference>
<name>A0A1I5V9H3_9LACT</name>
<dbReference type="AlphaFoldDB" id="A0A1I5V9H3"/>
<reference evidence="1 2" key="1">
    <citation type="submission" date="2016-10" db="EMBL/GenBank/DDBJ databases">
        <authorList>
            <person name="de Groot N.N."/>
        </authorList>
    </citation>
    <scope>NUCLEOTIDE SEQUENCE [LARGE SCALE GENOMIC DNA]</scope>
    <source>
        <strain evidence="1 2">DSM 20581</strain>
    </source>
</reference>
<dbReference type="Proteomes" id="UP000199136">
    <property type="component" value="Unassembled WGS sequence"/>
</dbReference>
<dbReference type="STRING" id="82801.SAMN04488506_0431"/>
<dbReference type="OrthoDB" id="2881498at2"/>
<accession>A0A1I5V9H3</accession>
<protein>
    <submittedName>
        <fullName evidence="1">Uncharacterized protein</fullName>
    </submittedName>
</protein>